<dbReference type="EMBL" id="CP098755">
    <property type="protein sequence ID" value="USG66324.1"/>
    <property type="molecule type" value="Genomic_DNA"/>
</dbReference>
<keyword evidence="3" id="KW-1185">Reference proteome</keyword>
<reference evidence="2" key="1">
    <citation type="submission" date="2022-06" db="EMBL/GenBank/DDBJ databases">
        <title>Genome sequencing of Brevibacillus sp. BB3-R1.</title>
        <authorList>
            <person name="Heo J."/>
            <person name="Lee D."/>
            <person name="Won M."/>
            <person name="Han B.-H."/>
            <person name="Hong S.-B."/>
            <person name="Kwon S.-W."/>
        </authorList>
    </citation>
    <scope>NUCLEOTIDE SEQUENCE</scope>
    <source>
        <strain evidence="2">BB3-R1</strain>
    </source>
</reference>
<sequence length="167" mass="18475">MGPIATKTKGKPKKNLAHARLEEAINRIAESQNSGNEQVLREMQQMRSDIQEMKDTLSRIQVKKPFRPRGGFLFGRRRSTPVEIEPPKPKSALPLEDLLPLLPQLGGVIPQLKNPKVSESIKVLSNPAVIAMIQQFLANGGLGGLGGFGLKGKGITPVSRRERRIWR</sequence>
<gene>
    <name evidence="2" type="ORF">NDK47_03040</name>
</gene>
<protein>
    <submittedName>
        <fullName evidence="2">Uncharacterized protein</fullName>
    </submittedName>
</protein>
<evidence type="ECO:0000313" key="3">
    <source>
        <dbReference type="Proteomes" id="UP001056500"/>
    </source>
</evidence>
<proteinExistence type="predicted"/>
<evidence type="ECO:0000313" key="2">
    <source>
        <dbReference type="EMBL" id="USG66324.1"/>
    </source>
</evidence>
<organism evidence="2 3">
    <name type="scientific">Brevibacillus ruminantium</name>
    <dbReference type="NCBI Taxonomy" id="2950604"/>
    <lineage>
        <taxon>Bacteria</taxon>
        <taxon>Bacillati</taxon>
        <taxon>Bacillota</taxon>
        <taxon>Bacilli</taxon>
        <taxon>Bacillales</taxon>
        <taxon>Paenibacillaceae</taxon>
        <taxon>Brevibacillus</taxon>
    </lineage>
</organism>
<accession>A0ABY4WHI2</accession>
<dbReference type="RefSeq" id="WP_251873463.1">
    <property type="nucleotide sequence ID" value="NZ_CP098755.1"/>
</dbReference>
<keyword evidence="1" id="KW-0175">Coiled coil</keyword>
<feature type="coiled-coil region" evidence="1">
    <location>
        <begin position="36"/>
        <end position="63"/>
    </location>
</feature>
<dbReference type="Proteomes" id="UP001056500">
    <property type="component" value="Chromosome"/>
</dbReference>
<name>A0ABY4WHI2_9BACL</name>
<evidence type="ECO:0000256" key="1">
    <source>
        <dbReference type="SAM" id="Coils"/>
    </source>
</evidence>